<evidence type="ECO:0000313" key="1">
    <source>
        <dbReference type="EMBL" id="UYP46242.1"/>
    </source>
</evidence>
<sequence length="255" mass="29621">MSNISKFQDLLSKHIPKKYSEPIIDEYANLEKAFYVFDAVNLGIAAGHLCELISSLICFKELNIVQNLNRIDFNPNYQKMIQAPKPNSDAEILMNIIPNILKGIYAFRSRKRVAHFKLAIPQKIDIKTVKQNIDWVISHLLMLYCNVQDPSSMMILKPFAEIDIPFVEEFENGEILFLKRDVSKPDKLLYVIGRNRDKIRITKEEIIIQVPELKKDFAQNIRRLKERTLIHITDSGFTLTRIGKQKLSTIYEKLS</sequence>
<evidence type="ECO:0000313" key="2">
    <source>
        <dbReference type="Proteomes" id="UP001208689"/>
    </source>
</evidence>
<organism evidence="1 2">
    <name type="scientific">Candidatus Lokiarchaeum ossiferum</name>
    <dbReference type="NCBI Taxonomy" id="2951803"/>
    <lineage>
        <taxon>Archaea</taxon>
        <taxon>Promethearchaeati</taxon>
        <taxon>Promethearchaeota</taxon>
        <taxon>Promethearchaeia</taxon>
        <taxon>Promethearchaeales</taxon>
        <taxon>Promethearchaeaceae</taxon>
        <taxon>Candidatus Lokiarchaeum</taxon>
    </lineage>
</organism>
<proteinExistence type="predicted"/>
<accession>A0ABY6HTP5</accession>
<dbReference type="EMBL" id="CP104013">
    <property type="protein sequence ID" value="UYP46242.1"/>
    <property type="molecule type" value="Genomic_DNA"/>
</dbReference>
<reference evidence="1" key="1">
    <citation type="submission" date="2022-09" db="EMBL/GenBank/DDBJ databases">
        <title>Actin cytoskeleton and complex cell architecture in an #Asgard archaeon.</title>
        <authorList>
            <person name="Ponce Toledo R.I."/>
            <person name="Schleper C."/>
            <person name="Rodrigues Oliveira T."/>
            <person name="Wollweber F."/>
            <person name="Xu J."/>
            <person name="Rittmann S."/>
            <person name="Klingl A."/>
            <person name="Pilhofer M."/>
        </authorList>
    </citation>
    <scope>NUCLEOTIDE SEQUENCE</scope>
    <source>
        <strain evidence="1">B-35</strain>
    </source>
</reference>
<protein>
    <submittedName>
        <fullName evidence="1">Uncharacterized protein</fullName>
    </submittedName>
</protein>
<name>A0ABY6HTP5_9ARCH</name>
<keyword evidence="2" id="KW-1185">Reference proteome</keyword>
<dbReference type="Proteomes" id="UP001208689">
    <property type="component" value="Chromosome"/>
</dbReference>
<gene>
    <name evidence="1" type="ORF">NEF87_002527</name>
</gene>